<dbReference type="STRING" id="187868.SAMN05192589_10591"/>
<keyword evidence="2" id="KW-1185">Reference proteome</keyword>
<dbReference type="OrthoDB" id="277390at2"/>
<dbReference type="AlphaFoldDB" id="A0A1G6TAL2"/>
<evidence type="ECO:0008006" key="3">
    <source>
        <dbReference type="Google" id="ProtNLM"/>
    </source>
</evidence>
<protein>
    <recommendedName>
        <fullName evidence="3">Peptidase</fullName>
    </recommendedName>
</protein>
<name>A0A1G6TAL2_9BURK</name>
<sequence>MTETLPLPMPASFPHDTVKEDMVRWLERAVIGLNLCPFAKAVHVKEQIHYVVSEATDGRALLEDLQRELEALAEISPERRDTTLLMAPGCMEDFLDFNDFLALADDLVEAMDLGGILQVASFHPQFQFEGTDVDDVTNSTNRAPYPTLHLLREDSIDRAVEAFPEAEAIFERNIEVLEELGADGWKALDVGPRCPVAAAGSTGAGERA</sequence>
<accession>A0A1G6TAL2</accession>
<dbReference type="RefSeq" id="WP_092743275.1">
    <property type="nucleotide sequence ID" value="NZ_FMZC01000005.1"/>
</dbReference>
<dbReference type="EMBL" id="FMZC01000005">
    <property type="protein sequence ID" value="SDD25355.1"/>
    <property type="molecule type" value="Genomic_DNA"/>
</dbReference>
<dbReference type="Pfam" id="PF07209">
    <property type="entry name" value="DUF1415"/>
    <property type="match status" value="1"/>
</dbReference>
<reference evidence="1 2" key="1">
    <citation type="submission" date="2016-10" db="EMBL/GenBank/DDBJ databases">
        <authorList>
            <person name="de Groot N.N."/>
        </authorList>
    </citation>
    <scope>NUCLEOTIDE SEQUENCE [LARGE SCALE GENOMIC DNA]</scope>
    <source>
        <strain evidence="1 2">DSM 16619</strain>
    </source>
</reference>
<gene>
    <name evidence="1" type="ORF">SAMN05192589_10591</name>
</gene>
<dbReference type="InterPro" id="IPR009858">
    <property type="entry name" value="DUF1415"/>
</dbReference>
<evidence type="ECO:0000313" key="2">
    <source>
        <dbReference type="Proteomes" id="UP000198781"/>
    </source>
</evidence>
<evidence type="ECO:0000313" key="1">
    <source>
        <dbReference type="EMBL" id="SDD25355.1"/>
    </source>
</evidence>
<dbReference type="Proteomes" id="UP000198781">
    <property type="component" value="Unassembled WGS sequence"/>
</dbReference>
<organism evidence="1 2">
    <name type="scientific">Paracidovorax valerianellae</name>
    <dbReference type="NCBI Taxonomy" id="187868"/>
    <lineage>
        <taxon>Bacteria</taxon>
        <taxon>Pseudomonadati</taxon>
        <taxon>Pseudomonadota</taxon>
        <taxon>Betaproteobacteria</taxon>
        <taxon>Burkholderiales</taxon>
        <taxon>Comamonadaceae</taxon>
        <taxon>Paracidovorax</taxon>
    </lineage>
</organism>
<proteinExistence type="predicted"/>